<accession>R3WG95</accession>
<comment type="caution">
    <text evidence="2">The sequence shown here is derived from an EMBL/GenBank/DDBJ whole genome shotgun (WGS) entry which is preliminary data.</text>
</comment>
<dbReference type="OrthoDB" id="2183494at2"/>
<dbReference type="Proteomes" id="UP000013840">
    <property type="component" value="Unassembled WGS sequence"/>
</dbReference>
<keyword evidence="1" id="KW-1133">Transmembrane helix</keyword>
<sequence length="150" mass="16988">MELGRVYSDAYRRGILLGLFFLVPAIVVYGFILFGNADQLGIQIGLVIGTVFTVLAIFQFIFRKDGLYLYEVGLELVHFKRKKVLMYEEISYFTITSSWNLAGIGSSFISFRKSPHIVICLKNGKMIKTFFEANQFAASELGNKVTYVKS</sequence>
<protein>
    <submittedName>
        <fullName evidence="2">Uncharacterized protein</fullName>
    </submittedName>
</protein>
<dbReference type="AlphaFoldDB" id="R3WG95"/>
<keyword evidence="3" id="KW-1185">Reference proteome</keyword>
<keyword evidence="1" id="KW-0472">Membrane</keyword>
<dbReference type="RefSeq" id="WP_010771561.1">
    <property type="nucleotide sequence ID" value="NZ_KB946333.1"/>
</dbReference>
<evidence type="ECO:0000256" key="1">
    <source>
        <dbReference type="SAM" id="Phobius"/>
    </source>
</evidence>
<evidence type="ECO:0000313" key="2">
    <source>
        <dbReference type="EMBL" id="EOL46457.1"/>
    </source>
</evidence>
<dbReference type="eggNOG" id="ENOG50306YH">
    <property type="taxonomic scope" value="Bacteria"/>
</dbReference>
<dbReference type="EMBL" id="AJAU01000016">
    <property type="protein sequence ID" value="EOL46457.1"/>
    <property type="molecule type" value="Genomic_DNA"/>
</dbReference>
<name>R3WG95_9ENTE</name>
<evidence type="ECO:0000313" key="3">
    <source>
        <dbReference type="Proteomes" id="UP000013840"/>
    </source>
</evidence>
<proteinExistence type="predicted"/>
<reference evidence="2 3" key="1">
    <citation type="submission" date="2013-02" db="EMBL/GenBank/DDBJ databases">
        <title>The Genome Sequence of Enterococcus caccae BAA-1240.</title>
        <authorList>
            <consortium name="The Broad Institute Genome Sequencing Platform"/>
            <consortium name="The Broad Institute Genome Sequencing Center for Infectious Disease"/>
            <person name="Earl A.M."/>
            <person name="Gilmore M.S."/>
            <person name="Lebreton F."/>
            <person name="Walker B."/>
            <person name="Young S.K."/>
            <person name="Zeng Q."/>
            <person name="Gargeya S."/>
            <person name="Fitzgerald M."/>
            <person name="Haas B."/>
            <person name="Abouelleil A."/>
            <person name="Alvarado L."/>
            <person name="Arachchi H.M."/>
            <person name="Berlin A.M."/>
            <person name="Chapman S.B."/>
            <person name="Dewar J."/>
            <person name="Goldberg J."/>
            <person name="Griggs A."/>
            <person name="Gujja S."/>
            <person name="Hansen M."/>
            <person name="Howarth C."/>
            <person name="Imamovic A."/>
            <person name="Larimer J."/>
            <person name="McCowan C."/>
            <person name="Murphy C."/>
            <person name="Neiman D."/>
            <person name="Pearson M."/>
            <person name="Priest M."/>
            <person name="Roberts A."/>
            <person name="Saif S."/>
            <person name="Shea T."/>
            <person name="Sisk P."/>
            <person name="Sykes S."/>
            <person name="Wortman J."/>
            <person name="Nusbaum C."/>
            <person name="Birren B."/>
        </authorList>
    </citation>
    <scope>NUCLEOTIDE SEQUENCE [LARGE SCALE GENOMIC DNA]</scope>
    <source>
        <strain evidence="2 3">ATCC BAA-1240</strain>
    </source>
</reference>
<feature type="transmembrane region" description="Helical" evidence="1">
    <location>
        <begin position="40"/>
        <end position="62"/>
    </location>
</feature>
<dbReference type="PATRIC" id="fig|1158612.3.peg.1413"/>
<gene>
    <name evidence="2" type="ORF">UC7_01424</name>
</gene>
<organism evidence="2 3">
    <name type="scientific">Enterococcus caccae ATCC BAA-1240</name>
    <dbReference type="NCBI Taxonomy" id="1158612"/>
    <lineage>
        <taxon>Bacteria</taxon>
        <taxon>Bacillati</taxon>
        <taxon>Bacillota</taxon>
        <taxon>Bacilli</taxon>
        <taxon>Lactobacillales</taxon>
        <taxon>Enterococcaceae</taxon>
        <taxon>Enterococcus</taxon>
    </lineage>
</organism>
<feature type="transmembrane region" description="Helical" evidence="1">
    <location>
        <begin position="15"/>
        <end position="34"/>
    </location>
</feature>
<keyword evidence="1" id="KW-0812">Transmembrane</keyword>